<feature type="region of interest" description="Disordered" evidence="1">
    <location>
        <begin position="1"/>
        <end position="20"/>
    </location>
</feature>
<dbReference type="Proteomes" id="UP000515734">
    <property type="component" value="Chromosome"/>
</dbReference>
<reference evidence="2 3" key="1">
    <citation type="submission" date="2020-07" db="EMBL/GenBank/DDBJ databases">
        <title>Complete genome sequence of Mycolicibacterium litorale like strain isolated from cardiac implantable electronic device infection.</title>
        <authorList>
            <person name="Fukano H."/>
            <person name="Miyama H."/>
            <person name="Hoshino Y."/>
        </authorList>
    </citation>
    <scope>NUCLEOTIDE SEQUENCE [LARGE SCALE GENOMIC DNA]</scope>
    <source>
        <strain evidence="2 3">NIIDNTM18</strain>
    </source>
</reference>
<sequence length="110" mass="12038">MRSAALTLAAPDADQRQQGEQCVVENDPFAKIRGVRGEREIVENRDVARRGDLGPFGGIRYGAVAGCREDGPGGVFRFVRRGHDSSVMRRYSAYSANHVITSVQTTSRIS</sequence>
<dbReference type="EMBL" id="AP023287">
    <property type="protein sequence ID" value="BCI55274.1"/>
    <property type="molecule type" value="Genomic_DNA"/>
</dbReference>
<evidence type="ECO:0000313" key="2">
    <source>
        <dbReference type="EMBL" id="BCI55274.1"/>
    </source>
</evidence>
<proteinExistence type="predicted"/>
<accession>A0A6S6P9B6</accession>
<name>A0A6S6P9B6_9MYCO</name>
<organism evidence="2 3">
    <name type="scientific">Mycolicibacterium litorale</name>
    <dbReference type="NCBI Taxonomy" id="758802"/>
    <lineage>
        <taxon>Bacteria</taxon>
        <taxon>Bacillati</taxon>
        <taxon>Actinomycetota</taxon>
        <taxon>Actinomycetes</taxon>
        <taxon>Mycobacteriales</taxon>
        <taxon>Mycobacteriaceae</taxon>
        <taxon>Mycolicibacterium</taxon>
    </lineage>
</organism>
<evidence type="ECO:0000313" key="3">
    <source>
        <dbReference type="Proteomes" id="UP000515734"/>
    </source>
</evidence>
<dbReference type="AlphaFoldDB" id="A0A6S6P9B6"/>
<evidence type="ECO:0000256" key="1">
    <source>
        <dbReference type="SAM" id="MobiDB-lite"/>
    </source>
</evidence>
<protein>
    <submittedName>
        <fullName evidence="2">Uncharacterized protein</fullName>
    </submittedName>
</protein>
<gene>
    <name evidence="2" type="ORF">NIIDNTM18_45520</name>
</gene>